<reference evidence="1" key="1">
    <citation type="submission" date="2020-05" db="EMBL/GenBank/DDBJ databases">
        <authorList>
            <person name="Chiriac C."/>
            <person name="Salcher M."/>
            <person name="Ghai R."/>
            <person name="Kavagutti S V."/>
        </authorList>
    </citation>
    <scope>NUCLEOTIDE SEQUENCE</scope>
</reference>
<accession>A0A6J6NTS3</accession>
<sequence>MTVQRFTSKVSSLAIQKRHKDAEVFAKVTNGLIEGHAEHSLDHHLMRQANAECESTIGYLLQRARLSRQHRRVTRVSGNNCGAQTNLRHFTRNHRERGERVEAKDLRHPVGPESRISEKSSVFNSLVDGFGLAKDSNFHDDSWCLLS</sequence>
<dbReference type="AlphaFoldDB" id="A0A6J6NTS3"/>
<gene>
    <name evidence="1" type="ORF">UFOPK2350_01422</name>
</gene>
<proteinExistence type="predicted"/>
<evidence type="ECO:0000313" key="1">
    <source>
        <dbReference type="EMBL" id="CAB4688064.1"/>
    </source>
</evidence>
<organism evidence="1">
    <name type="scientific">freshwater metagenome</name>
    <dbReference type="NCBI Taxonomy" id="449393"/>
    <lineage>
        <taxon>unclassified sequences</taxon>
        <taxon>metagenomes</taxon>
        <taxon>ecological metagenomes</taxon>
    </lineage>
</organism>
<name>A0A6J6NTS3_9ZZZZ</name>
<dbReference type="EMBL" id="CAEZXE010000143">
    <property type="protein sequence ID" value="CAB4688064.1"/>
    <property type="molecule type" value="Genomic_DNA"/>
</dbReference>
<protein>
    <submittedName>
        <fullName evidence="1">Unannotated protein</fullName>
    </submittedName>
</protein>